<protein>
    <submittedName>
        <fullName evidence="1">Xylosidase/arabinosidase</fullName>
    </submittedName>
</protein>
<evidence type="ECO:0000313" key="2">
    <source>
        <dbReference type="Proteomes" id="UP000557872"/>
    </source>
</evidence>
<dbReference type="Gene3D" id="3.20.20.80">
    <property type="entry name" value="Glycosidases"/>
    <property type="match status" value="1"/>
</dbReference>
<sequence>MVFKLGLLFGFFPIVVQGQGGETRQEVLDRMQPYTGEHHAGVDVTTLKGKVMCGYQGWFSAKGDGSGRGWVHYGTGHRGHNGHKVFEPGHCTIDLWPDVRELAADEKFATRFHHPNGDTAYVFSSYKRNTVLRHFKWMKEYKIDGVFLQRFGSALRQAKSLHHRNVVTANVQAGANLHGRSWAMMYDLSGLQPGEIDKLVIEDWKQLIDRMKITGDKSYQRHKGKPVVAVWGVGFSDDRKYTLSECEKLVNFLKTDKRYGGNAVMLGVPTHWRNLSRDSVQDEKLHRILSQADIVSPWTVGRYRTPQQAKLHAESMVRPDIDWVKKNRLDYLPVVFPGFSWQNLQKARGRGAKLDQIPRLGGQFLWSQARSFKQAGAEMLYVAMFDEIDEGTAIFKCSNKPPQGESRFLTYQGFPSDHYLWLTGKVGSLLRNEIPATEQVPPRNGR</sequence>
<name>A0A851GLQ1_9BACT</name>
<dbReference type="Proteomes" id="UP000557872">
    <property type="component" value="Unassembled WGS sequence"/>
</dbReference>
<comment type="caution">
    <text evidence="1">The sequence shown here is derived from an EMBL/GenBank/DDBJ whole genome shotgun (WGS) entry which is preliminary data.</text>
</comment>
<dbReference type="CDD" id="cd11576">
    <property type="entry name" value="GH99_GH71_like_2"/>
    <property type="match status" value="1"/>
</dbReference>
<evidence type="ECO:0000313" key="1">
    <source>
        <dbReference type="EMBL" id="NWK55997.1"/>
    </source>
</evidence>
<accession>A0A851GLQ1</accession>
<organism evidence="1 2">
    <name type="scientific">Oceaniferula marina</name>
    <dbReference type="NCBI Taxonomy" id="2748318"/>
    <lineage>
        <taxon>Bacteria</taxon>
        <taxon>Pseudomonadati</taxon>
        <taxon>Verrucomicrobiota</taxon>
        <taxon>Verrucomicrobiia</taxon>
        <taxon>Verrucomicrobiales</taxon>
        <taxon>Verrucomicrobiaceae</taxon>
        <taxon>Oceaniferula</taxon>
    </lineage>
</organism>
<gene>
    <name evidence="1" type="ORF">HW115_10260</name>
</gene>
<keyword evidence="2" id="KW-1185">Reference proteome</keyword>
<dbReference type="EMBL" id="JACBAZ010000004">
    <property type="protein sequence ID" value="NWK55997.1"/>
    <property type="molecule type" value="Genomic_DNA"/>
</dbReference>
<reference evidence="1 2" key="1">
    <citation type="submission" date="2020-07" db="EMBL/GenBank/DDBJ databases">
        <title>Roseicoccus Jingziensis gen. nov., sp. nov., isolated from coastal seawater.</title>
        <authorList>
            <person name="Feng X."/>
        </authorList>
    </citation>
    <scope>NUCLEOTIDE SEQUENCE [LARGE SCALE GENOMIC DNA]</scope>
    <source>
        <strain evidence="1 2">N1E253</strain>
    </source>
</reference>
<proteinExistence type="predicted"/>
<dbReference type="AlphaFoldDB" id="A0A851GLQ1"/>